<reference evidence="2 3" key="1">
    <citation type="journal article" date="2023" name="Nucleic Acids Res.">
        <title>The hologenome of Daphnia magna reveals possible DNA methylation and microbiome-mediated evolution of the host genome.</title>
        <authorList>
            <person name="Chaturvedi A."/>
            <person name="Li X."/>
            <person name="Dhandapani V."/>
            <person name="Marshall H."/>
            <person name="Kissane S."/>
            <person name="Cuenca-Cambronero M."/>
            <person name="Asole G."/>
            <person name="Calvet F."/>
            <person name="Ruiz-Romero M."/>
            <person name="Marangio P."/>
            <person name="Guigo R."/>
            <person name="Rago D."/>
            <person name="Mirbahai L."/>
            <person name="Eastwood N."/>
            <person name="Colbourne J.K."/>
            <person name="Zhou J."/>
            <person name="Mallon E."/>
            <person name="Orsini L."/>
        </authorList>
    </citation>
    <scope>NUCLEOTIDE SEQUENCE [LARGE SCALE GENOMIC DNA]</scope>
    <source>
        <strain evidence="2">LRV0_1</strain>
    </source>
</reference>
<dbReference type="EMBL" id="JAOYFB010000040">
    <property type="protein sequence ID" value="KAK4037435.1"/>
    <property type="molecule type" value="Genomic_DNA"/>
</dbReference>
<evidence type="ECO:0000313" key="3">
    <source>
        <dbReference type="Proteomes" id="UP001234178"/>
    </source>
</evidence>
<feature type="region of interest" description="Disordered" evidence="1">
    <location>
        <begin position="327"/>
        <end position="404"/>
    </location>
</feature>
<sequence length="457" mass="50997">MGITAQEKAEPAFLEAYQETIHRAEDGRYMVLFPIKIGHRKIESNRNIAMIWLQGLLGKTQLEDKLKYHEIFQQYSRDGFIEEAHREFDVNCTYLPQSIKVSAEPTKIWPVFDGWGRSERKTQHQRCVGDRAESKPGSVGSLVAVPTKSDSLDSRQHSGVSPSGDPSGARAIDQPVLSQVRHPQTTERVRIRIPRDCEAVATAVVCRRLVRWRDYRGRSGETYSGGEYNFQSRKNGAILPAITPQHTSFICQTPVEPACNRDDTEVLRASSNIHHKSNTQAASSLCNPDKASCRKFRRTKLTALVRVTTLWPKQARLRQVTLGGVPRYRGEVRSPPAAASFSLPAASPDKPAHERDVIPEPSHHRTKSFLSEIPTDEAHSPRPGDNPLAEEGQTQTSHPRWSAALPRVAHFAPVTCSIPERSEALLPPPPPSCQPPPLTCQSATEAAIPRLLFNRYE</sequence>
<evidence type="ECO:0000313" key="2">
    <source>
        <dbReference type="EMBL" id="KAK4037435.1"/>
    </source>
</evidence>
<name>A0ABR0B6W5_9CRUS</name>
<organism evidence="2 3">
    <name type="scientific">Daphnia magna</name>
    <dbReference type="NCBI Taxonomy" id="35525"/>
    <lineage>
        <taxon>Eukaryota</taxon>
        <taxon>Metazoa</taxon>
        <taxon>Ecdysozoa</taxon>
        <taxon>Arthropoda</taxon>
        <taxon>Crustacea</taxon>
        <taxon>Branchiopoda</taxon>
        <taxon>Diplostraca</taxon>
        <taxon>Cladocera</taxon>
        <taxon>Anomopoda</taxon>
        <taxon>Daphniidae</taxon>
        <taxon>Daphnia</taxon>
    </lineage>
</organism>
<feature type="compositionally biased region" description="Low complexity" evidence="1">
    <location>
        <begin position="334"/>
        <end position="348"/>
    </location>
</feature>
<proteinExistence type="predicted"/>
<feature type="region of interest" description="Disordered" evidence="1">
    <location>
        <begin position="421"/>
        <end position="440"/>
    </location>
</feature>
<feature type="compositionally biased region" description="Pro residues" evidence="1">
    <location>
        <begin position="426"/>
        <end position="438"/>
    </location>
</feature>
<feature type="compositionally biased region" description="Basic and acidic residues" evidence="1">
    <location>
        <begin position="122"/>
        <end position="134"/>
    </location>
</feature>
<accession>A0ABR0B6W5</accession>
<protein>
    <submittedName>
        <fullName evidence="2">Uncharacterized protein</fullName>
    </submittedName>
</protein>
<comment type="caution">
    <text evidence="2">The sequence shown here is derived from an EMBL/GenBank/DDBJ whole genome shotgun (WGS) entry which is preliminary data.</text>
</comment>
<feature type="compositionally biased region" description="Basic and acidic residues" evidence="1">
    <location>
        <begin position="350"/>
        <end position="363"/>
    </location>
</feature>
<feature type="region of interest" description="Disordered" evidence="1">
    <location>
        <begin position="122"/>
        <end position="172"/>
    </location>
</feature>
<gene>
    <name evidence="2" type="ORF">OUZ56_029468</name>
</gene>
<dbReference type="Proteomes" id="UP001234178">
    <property type="component" value="Unassembled WGS sequence"/>
</dbReference>
<evidence type="ECO:0000256" key="1">
    <source>
        <dbReference type="SAM" id="MobiDB-lite"/>
    </source>
</evidence>
<keyword evidence="3" id="KW-1185">Reference proteome</keyword>